<dbReference type="PROSITE" id="PS00455">
    <property type="entry name" value="AMP_BINDING"/>
    <property type="match status" value="1"/>
</dbReference>
<dbReference type="InterPro" id="IPR020845">
    <property type="entry name" value="AMP-binding_CS"/>
</dbReference>
<dbReference type="RefSeq" id="WP_274943220.1">
    <property type="nucleotide sequence ID" value="NZ_JANWOI010000002.1"/>
</dbReference>
<dbReference type="AlphaFoldDB" id="A0A9X3Z6Y8"/>
<dbReference type="GO" id="GO:0016878">
    <property type="term" value="F:acid-thiol ligase activity"/>
    <property type="evidence" value="ECO:0007669"/>
    <property type="project" value="UniProtKB-ARBA"/>
</dbReference>
<dbReference type="InterPro" id="IPR042099">
    <property type="entry name" value="ANL_N_sf"/>
</dbReference>
<evidence type="ECO:0000259" key="2">
    <source>
        <dbReference type="Pfam" id="PF13193"/>
    </source>
</evidence>
<dbReference type="PANTHER" id="PTHR43767">
    <property type="entry name" value="LONG-CHAIN-FATTY-ACID--COA LIGASE"/>
    <property type="match status" value="1"/>
</dbReference>
<gene>
    <name evidence="3" type="ORF">NYP16_06065</name>
</gene>
<dbReference type="Gene3D" id="3.30.300.30">
    <property type="match status" value="1"/>
</dbReference>
<reference evidence="3" key="1">
    <citation type="submission" date="2022-08" db="EMBL/GenBank/DDBJ databases">
        <authorList>
            <person name="Vandamme P."/>
            <person name="Hettiarachchi A."/>
            <person name="Peeters C."/>
            <person name="Cnockaert M."/>
            <person name="Carlier A."/>
        </authorList>
    </citation>
    <scope>NUCLEOTIDE SEQUENCE</scope>
    <source>
        <strain evidence="3">LMG 31809</strain>
    </source>
</reference>
<accession>A0A9X3Z6Y8</accession>
<dbReference type="InterPro" id="IPR045851">
    <property type="entry name" value="AMP-bd_C_sf"/>
</dbReference>
<feature type="domain" description="AMP-dependent synthetase/ligase" evidence="1">
    <location>
        <begin position="25"/>
        <end position="382"/>
    </location>
</feature>
<comment type="caution">
    <text evidence="3">The sequence shown here is derived from an EMBL/GenBank/DDBJ whole genome shotgun (WGS) entry which is preliminary data.</text>
</comment>
<name>A0A9X3Z6Y8_9PROT</name>
<sequence>MTSSPPWFDPKTPAREDCVVSCLIDKWAAATPDKTFILYENGDSWSWSQTRSIARATAAAFAARGIRAGDTVLAWLPNNATMIRSWFGANYLGATLVPINTSYRGRLLEHAIRTSDARLMIVHPALIDRLSEIEHSDLEHLIVDSPDLPNLDCGLTMEPVSVLDGDSAAEFDFAPQIWDTPLIIFTSGTTGPSKGVITSYLHQWTTATVQYGYMTAADRILINLPMFHVGGTSSIYAALARGASAALFDGFNTREFWPQLRATGSTTISGLIGAMASFLTKTPPQPDDGDNPLTYCTLAPITDDTIALSKRFNFHYVSGFNMTELSSPLITPLDERTHRSCGRPRSGVECRVVDDHDMEVGANMIGELVVRSDSPWVFFKGYHKNPEATAEAWRNGWFHTGDLVTRDADGNFFFIDRKKDAIRRRGENISSIEVELDVYAHAAVLEVAAYGVPCPAGEEEVMVAVAAKPGHTLDPQSLVEFLIPRMAHFMVPRYVRVVEALPKTPTNKIQKVQLRGEGVTSDTWDREASGLALKRQKLK</sequence>
<protein>
    <submittedName>
        <fullName evidence="3">AMP-binding protein</fullName>
    </submittedName>
</protein>
<dbReference type="Pfam" id="PF13193">
    <property type="entry name" value="AMP-binding_C"/>
    <property type="match status" value="1"/>
</dbReference>
<keyword evidence="4" id="KW-1185">Reference proteome</keyword>
<organism evidence="3 4">
    <name type="scientific">Govanella unica</name>
    <dbReference type="NCBI Taxonomy" id="2975056"/>
    <lineage>
        <taxon>Bacteria</taxon>
        <taxon>Pseudomonadati</taxon>
        <taxon>Pseudomonadota</taxon>
        <taxon>Alphaproteobacteria</taxon>
        <taxon>Emcibacterales</taxon>
        <taxon>Govanellaceae</taxon>
        <taxon>Govanella</taxon>
    </lineage>
</organism>
<dbReference type="InterPro" id="IPR025110">
    <property type="entry name" value="AMP-bd_C"/>
</dbReference>
<dbReference type="Proteomes" id="UP001141619">
    <property type="component" value="Unassembled WGS sequence"/>
</dbReference>
<dbReference type="InterPro" id="IPR000873">
    <property type="entry name" value="AMP-dep_synth/lig_dom"/>
</dbReference>
<dbReference type="SUPFAM" id="SSF56801">
    <property type="entry name" value="Acetyl-CoA synthetase-like"/>
    <property type="match status" value="1"/>
</dbReference>
<dbReference type="Gene3D" id="3.40.50.12780">
    <property type="entry name" value="N-terminal domain of ligase-like"/>
    <property type="match status" value="1"/>
</dbReference>
<reference evidence="3" key="2">
    <citation type="journal article" date="2023" name="Syst. Appl. Microbiol.">
        <title>Govania unica gen. nov., sp. nov., a rare biosphere bacterium that represents a novel family in the class Alphaproteobacteria.</title>
        <authorList>
            <person name="Vandamme P."/>
            <person name="Peeters C."/>
            <person name="Hettiarachchi A."/>
            <person name="Cnockaert M."/>
            <person name="Carlier A."/>
        </authorList>
    </citation>
    <scope>NUCLEOTIDE SEQUENCE</scope>
    <source>
        <strain evidence="3">LMG 31809</strain>
    </source>
</reference>
<dbReference type="InterPro" id="IPR050237">
    <property type="entry name" value="ATP-dep_AMP-bd_enzyme"/>
</dbReference>
<evidence type="ECO:0000313" key="4">
    <source>
        <dbReference type="Proteomes" id="UP001141619"/>
    </source>
</evidence>
<dbReference type="EMBL" id="JANWOI010000002">
    <property type="protein sequence ID" value="MDA5193518.1"/>
    <property type="molecule type" value="Genomic_DNA"/>
</dbReference>
<evidence type="ECO:0000313" key="3">
    <source>
        <dbReference type="EMBL" id="MDA5193518.1"/>
    </source>
</evidence>
<proteinExistence type="predicted"/>
<dbReference type="Pfam" id="PF00501">
    <property type="entry name" value="AMP-binding"/>
    <property type="match status" value="1"/>
</dbReference>
<feature type="domain" description="AMP-binding enzyme C-terminal" evidence="2">
    <location>
        <begin position="433"/>
        <end position="508"/>
    </location>
</feature>
<evidence type="ECO:0000259" key="1">
    <source>
        <dbReference type="Pfam" id="PF00501"/>
    </source>
</evidence>
<dbReference type="PANTHER" id="PTHR43767:SF1">
    <property type="entry name" value="NONRIBOSOMAL PEPTIDE SYNTHASE PES1 (EUROFUNG)-RELATED"/>
    <property type="match status" value="1"/>
</dbReference>